<dbReference type="SMART" id="SM00220">
    <property type="entry name" value="S_TKc"/>
    <property type="match status" value="1"/>
</dbReference>
<dbReference type="Proteomes" id="UP001470230">
    <property type="component" value="Unassembled WGS sequence"/>
</dbReference>
<protein>
    <recommendedName>
        <fullName evidence="5">Protein kinase domain-containing protein</fullName>
    </recommendedName>
</protein>
<dbReference type="InterPro" id="IPR017441">
    <property type="entry name" value="Protein_kinase_ATP_BS"/>
</dbReference>
<dbReference type="Pfam" id="PF00069">
    <property type="entry name" value="Pkinase"/>
    <property type="match status" value="1"/>
</dbReference>
<evidence type="ECO:0000256" key="4">
    <source>
        <dbReference type="RuleBase" id="RU000304"/>
    </source>
</evidence>
<evidence type="ECO:0000256" key="3">
    <source>
        <dbReference type="PROSITE-ProRule" id="PRU10141"/>
    </source>
</evidence>
<dbReference type="PANTHER" id="PTHR24362:SF309">
    <property type="entry name" value="PROTEIN KINASE DOMAIN-CONTAINING PROTEIN"/>
    <property type="match status" value="1"/>
</dbReference>
<dbReference type="InterPro" id="IPR000719">
    <property type="entry name" value="Prot_kinase_dom"/>
</dbReference>
<accession>A0ABR2HBN0</accession>
<dbReference type="PROSITE" id="PS00108">
    <property type="entry name" value="PROTEIN_KINASE_ST"/>
    <property type="match status" value="1"/>
</dbReference>
<comment type="similarity">
    <text evidence="4">Belongs to the protein kinase superfamily.</text>
</comment>
<proteinExistence type="inferred from homology"/>
<gene>
    <name evidence="6" type="ORF">M9Y10_024616</name>
</gene>
<feature type="domain" description="Protein kinase" evidence="5">
    <location>
        <begin position="16"/>
        <end position="258"/>
    </location>
</feature>
<organism evidence="6 7">
    <name type="scientific">Tritrichomonas musculus</name>
    <dbReference type="NCBI Taxonomy" id="1915356"/>
    <lineage>
        <taxon>Eukaryota</taxon>
        <taxon>Metamonada</taxon>
        <taxon>Parabasalia</taxon>
        <taxon>Tritrichomonadida</taxon>
        <taxon>Tritrichomonadidae</taxon>
        <taxon>Tritrichomonas</taxon>
    </lineage>
</organism>
<keyword evidence="1 3" id="KW-0547">Nucleotide-binding</keyword>
<comment type="caution">
    <text evidence="6">The sequence shown here is derived from an EMBL/GenBank/DDBJ whole genome shotgun (WGS) entry which is preliminary data.</text>
</comment>
<sequence>MEDIEQIKEVLFEHGYEYKQFLGQGGFSSVYLCQSCKYHHDFAIKRTIISKLTKEEYNTLVSLNHPNIIKIYDAFEKDNVLYLVIEYCPNGTIKKNEQLHYDQFVYYARQILNAISYCHSQKIAHRDIKPENIFYDQFENCKLADFGIAKHFNTINDKSDQKCGSIKYFAPEMFQQQEVYPFKADIWALGITFFYMATGYYPFRGESRKELKKSIMFGEIDFSKCKIDSRIRYLIFKMTNMNPKMRPSAEKLLKLPMFSSLLDDKKLSHALGINHRKSFPQEYHRRMHITPHKSLTFHTDLSDSSNNDAAPLTKLHTFKSSSISPLMQRISCHFKPVNDNM</sequence>
<name>A0ABR2HBN0_9EUKA</name>
<dbReference type="EMBL" id="JAPFFF010000034">
    <property type="protein sequence ID" value="KAK8843559.1"/>
    <property type="molecule type" value="Genomic_DNA"/>
</dbReference>
<dbReference type="InterPro" id="IPR008271">
    <property type="entry name" value="Ser/Thr_kinase_AS"/>
</dbReference>
<dbReference type="SUPFAM" id="SSF56112">
    <property type="entry name" value="Protein kinase-like (PK-like)"/>
    <property type="match status" value="1"/>
</dbReference>
<evidence type="ECO:0000256" key="1">
    <source>
        <dbReference type="ARBA" id="ARBA00022741"/>
    </source>
</evidence>
<keyword evidence="2 3" id="KW-0067">ATP-binding</keyword>
<reference evidence="6 7" key="1">
    <citation type="submission" date="2024-04" db="EMBL/GenBank/DDBJ databases">
        <title>Tritrichomonas musculus Genome.</title>
        <authorList>
            <person name="Alves-Ferreira E."/>
            <person name="Grigg M."/>
            <person name="Lorenzi H."/>
            <person name="Galac M."/>
        </authorList>
    </citation>
    <scope>NUCLEOTIDE SEQUENCE [LARGE SCALE GENOMIC DNA]</scope>
    <source>
        <strain evidence="6 7">EAF2021</strain>
    </source>
</reference>
<evidence type="ECO:0000259" key="5">
    <source>
        <dbReference type="PROSITE" id="PS50011"/>
    </source>
</evidence>
<dbReference type="PANTHER" id="PTHR24362">
    <property type="entry name" value="SERINE/THREONINE-PROTEIN KINASE NEK"/>
    <property type="match status" value="1"/>
</dbReference>
<dbReference type="PROSITE" id="PS50011">
    <property type="entry name" value="PROTEIN_KINASE_DOM"/>
    <property type="match status" value="1"/>
</dbReference>
<dbReference type="PROSITE" id="PS00107">
    <property type="entry name" value="PROTEIN_KINASE_ATP"/>
    <property type="match status" value="1"/>
</dbReference>
<keyword evidence="7" id="KW-1185">Reference proteome</keyword>
<keyword evidence="4" id="KW-0808">Transferase</keyword>
<evidence type="ECO:0000256" key="2">
    <source>
        <dbReference type="ARBA" id="ARBA00022840"/>
    </source>
</evidence>
<dbReference type="InterPro" id="IPR011009">
    <property type="entry name" value="Kinase-like_dom_sf"/>
</dbReference>
<keyword evidence="4" id="KW-0723">Serine/threonine-protein kinase</keyword>
<feature type="binding site" evidence="3">
    <location>
        <position position="45"/>
    </location>
    <ligand>
        <name>ATP</name>
        <dbReference type="ChEBI" id="CHEBI:30616"/>
    </ligand>
</feature>
<evidence type="ECO:0000313" key="7">
    <source>
        <dbReference type="Proteomes" id="UP001470230"/>
    </source>
</evidence>
<evidence type="ECO:0000313" key="6">
    <source>
        <dbReference type="EMBL" id="KAK8843559.1"/>
    </source>
</evidence>
<keyword evidence="4" id="KW-0418">Kinase</keyword>
<dbReference type="Gene3D" id="1.10.510.10">
    <property type="entry name" value="Transferase(Phosphotransferase) domain 1"/>
    <property type="match status" value="1"/>
</dbReference>